<keyword evidence="1" id="KW-1133">Transmembrane helix</keyword>
<gene>
    <name evidence="2" type="ORF">TMUPMC115_1964</name>
</gene>
<evidence type="ECO:0000313" key="3">
    <source>
        <dbReference type="Proteomes" id="UP000029380"/>
    </source>
</evidence>
<organism evidence="2 3">
    <name type="scientific">Tetragenococcus muriaticus PMC-11-5</name>
    <dbReference type="NCBI Taxonomy" id="1302649"/>
    <lineage>
        <taxon>Bacteria</taxon>
        <taxon>Bacillati</taxon>
        <taxon>Bacillota</taxon>
        <taxon>Bacilli</taxon>
        <taxon>Lactobacillales</taxon>
        <taxon>Enterococcaceae</taxon>
        <taxon>Tetragenococcus</taxon>
    </lineage>
</organism>
<protein>
    <submittedName>
        <fullName evidence="2">Membrane protein</fullName>
    </submittedName>
</protein>
<comment type="caution">
    <text evidence="2">The sequence shown here is derived from an EMBL/GenBank/DDBJ whole genome shotgun (WGS) entry which is preliminary data.</text>
</comment>
<keyword evidence="1" id="KW-0812">Transmembrane</keyword>
<dbReference type="PATRIC" id="fig|1302649.3.peg.1966"/>
<name>A0A091CCH7_9ENTE</name>
<accession>A0A091CCH7</accession>
<dbReference type="AlphaFoldDB" id="A0A091CCH7"/>
<evidence type="ECO:0000313" key="2">
    <source>
        <dbReference type="EMBL" id="KFN90353.1"/>
    </source>
</evidence>
<keyword evidence="1" id="KW-0472">Membrane</keyword>
<evidence type="ECO:0000256" key="1">
    <source>
        <dbReference type="SAM" id="Phobius"/>
    </source>
</evidence>
<reference evidence="2 3" key="1">
    <citation type="submission" date="2014-08" db="EMBL/GenBank/DDBJ databases">
        <title>Genome sequence of Tetragenococcus muriaticus.</title>
        <authorList>
            <person name="Chuea-nongthon C."/>
            <person name="Rodtong S."/>
            <person name="Yongsawatdigul J."/>
            <person name="Steele J.L."/>
            <person name="Liu X.-y."/>
            <person name="Speers J."/>
            <person name="Glasner J.D."/>
            <person name="Neeno-Eckwall E.C."/>
        </authorList>
    </citation>
    <scope>NUCLEOTIDE SEQUENCE [LARGE SCALE GENOMIC DNA]</scope>
    <source>
        <strain evidence="2 3">PMC-11-5</strain>
    </source>
</reference>
<feature type="transmembrane region" description="Helical" evidence="1">
    <location>
        <begin position="21"/>
        <end position="40"/>
    </location>
</feature>
<sequence length="74" mass="8426">MTILTLSKMIDYIFSKAYPQLFHFIMGVVLASTVMIVPTNYTGFTFLSYIACVLMLGLGVFLGAWMSKLEERYK</sequence>
<proteinExistence type="predicted"/>
<dbReference type="EMBL" id="JPVU01000214">
    <property type="protein sequence ID" value="KFN90353.1"/>
    <property type="molecule type" value="Genomic_DNA"/>
</dbReference>
<feature type="transmembrane region" description="Helical" evidence="1">
    <location>
        <begin position="46"/>
        <end position="66"/>
    </location>
</feature>
<dbReference type="Proteomes" id="UP000029380">
    <property type="component" value="Unassembled WGS sequence"/>
</dbReference>